<dbReference type="PANTHER" id="PTHR15233">
    <property type="entry name" value="MITOCHONDRIAL PROTEOLIPID"/>
    <property type="match status" value="1"/>
</dbReference>
<dbReference type="InParanoid" id="A0A452C5L6"/>
<proteinExistence type="predicted"/>
<keyword evidence="1" id="KW-0472">Membrane</keyword>
<dbReference type="PANTHER" id="PTHR15233:SF1">
    <property type="entry name" value="ATP SYNTHASE SUBUNIT ATP5MJ, MITOCHONDRIAL"/>
    <property type="match status" value="1"/>
</dbReference>
<reference evidence="3" key="1">
    <citation type="submission" date="2025-08" db="UniProtKB">
        <authorList>
            <consortium name="RefSeq"/>
        </authorList>
    </citation>
    <scope>IDENTIFICATION</scope>
</reference>
<dbReference type="GO" id="GO:0005739">
    <property type="term" value="C:mitochondrion"/>
    <property type="evidence" value="ECO:0007669"/>
    <property type="project" value="InterPro"/>
</dbReference>
<dbReference type="Proteomes" id="UP001652580">
    <property type="component" value="Chromosome 9"/>
</dbReference>
<keyword evidence="2" id="KW-1185">Reference proteome</keyword>
<accession>A0A452C5L6</accession>
<gene>
    <name evidence="3" type="primary">LOC114235806</name>
</gene>
<dbReference type="GeneID" id="114235806"/>
<keyword evidence="1" id="KW-0812">Transmembrane</keyword>
<name>A0A452C5L6_BALAC</name>
<evidence type="ECO:0000313" key="3">
    <source>
        <dbReference type="RefSeq" id="XP_028018251.1"/>
    </source>
</evidence>
<evidence type="ECO:0000313" key="2">
    <source>
        <dbReference type="Proteomes" id="UP001652580"/>
    </source>
</evidence>
<dbReference type="AlphaFoldDB" id="A0A452C5L6"/>
<dbReference type="STRING" id="310752.A0A452C5L6"/>
<feature type="transmembrane region" description="Helical" evidence="1">
    <location>
        <begin position="13"/>
        <end position="33"/>
    </location>
</feature>
<keyword evidence="1" id="KW-1133">Transmembrane helix</keyword>
<evidence type="ECO:0000256" key="1">
    <source>
        <dbReference type="SAM" id="Phobius"/>
    </source>
</evidence>
<protein>
    <submittedName>
        <fullName evidence="3">ATP synthase subunit ATP5MPL, mitochondrial-like</fullName>
    </submittedName>
</protein>
<sequence length="57" mass="6605">NILEYIWIPRKPYYIQIYQEIWGGMGLMGFIVYEIKSAGKRSNALKVLSPESAHGHH</sequence>
<dbReference type="RefSeq" id="XP_028018251.1">
    <property type="nucleotide sequence ID" value="XM_028162450.1"/>
</dbReference>
<dbReference type="InterPro" id="IPR012574">
    <property type="entry name" value="ATP5MJ"/>
</dbReference>
<feature type="non-terminal residue" evidence="3">
    <location>
        <position position="1"/>
    </location>
</feature>
<dbReference type="Pfam" id="PF08039">
    <property type="entry name" value="Mit_proteolip"/>
    <property type="match status" value="1"/>
</dbReference>
<organism evidence="2 3">
    <name type="scientific">Balaenoptera acutorostrata</name>
    <name type="common">Common minke whale</name>
    <name type="synonym">Balaena rostrata</name>
    <dbReference type="NCBI Taxonomy" id="9767"/>
    <lineage>
        <taxon>Eukaryota</taxon>
        <taxon>Metazoa</taxon>
        <taxon>Chordata</taxon>
        <taxon>Craniata</taxon>
        <taxon>Vertebrata</taxon>
        <taxon>Euteleostomi</taxon>
        <taxon>Mammalia</taxon>
        <taxon>Eutheria</taxon>
        <taxon>Laurasiatheria</taxon>
        <taxon>Artiodactyla</taxon>
        <taxon>Whippomorpha</taxon>
        <taxon>Cetacea</taxon>
        <taxon>Mysticeti</taxon>
        <taxon>Balaenopteridae</taxon>
        <taxon>Balaenoptera</taxon>
    </lineage>
</organism>